<keyword evidence="1" id="KW-0812">Transmembrane</keyword>
<accession>A0A1C0TWT2</accession>
<proteinExistence type="predicted"/>
<protein>
    <submittedName>
        <fullName evidence="2">Uncharacterized protein</fullName>
    </submittedName>
</protein>
<gene>
    <name evidence="2" type="ORF">A7985_07550</name>
</gene>
<name>A0A1C0TWT2_9GAMM</name>
<dbReference type="AlphaFoldDB" id="A0A1C0TWT2"/>
<reference evidence="3" key="1">
    <citation type="submission" date="2016-07" db="EMBL/GenBank/DDBJ databases">
        <authorList>
            <person name="Florea S."/>
            <person name="Webb J.S."/>
            <person name="Jaromczyk J."/>
            <person name="Schardl C.L."/>
        </authorList>
    </citation>
    <scope>NUCLEOTIDE SEQUENCE [LARGE SCALE GENOMIC DNA]</scope>
    <source>
        <strain evidence="3">IPB1</strain>
    </source>
</reference>
<organism evidence="2 3">
    <name type="scientific">Pseudoalteromonas luteoviolacea</name>
    <dbReference type="NCBI Taxonomy" id="43657"/>
    <lineage>
        <taxon>Bacteria</taxon>
        <taxon>Pseudomonadati</taxon>
        <taxon>Pseudomonadota</taxon>
        <taxon>Gammaproteobacteria</taxon>
        <taxon>Alteromonadales</taxon>
        <taxon>Pseudoalteromonadaceae</taxon>
        <taxon>Pseudoalteromonas</taxon>
    </lineage>
</organism>
<sequence length="147" mass="17049">MKFYRCINSNCSDLAPYNEERAKKYSYRCIASMGKLEETEHIQYKHYLVGDIFDAHVAKLNVLVAILVSGIVFYIKPVNFGWYVLNEHFGLMLNSFLFIFLKSGIYIRTIIDLEKQVLTLENNFRKFKAFVVLLACLSVLALLIAYT</sequence>
<keyword evidence="1" id="KW-1133">Transmembrane helix</keyword>
<feature type="transmembrane region" description="Helical" evidence="1">
    <location>
        <begin position="127"/>
        <end position="146"/>
    </location>
</feature>
<dbReference type="OrthoDB" id="10002328at2"/>
<evidence type="ECO:0000313" key="3">
    <source>
        <dbReference type="Proteomes" id="UP000093366"/>
    </source>
</evidence>
<dbReference type="Proteomes" id="UP000093366">
    <property type="component" value="Unassembled WGS sequence"/>
</dbReference>
<evidence type="ECO:0000313" key="2">
    <source>
        <dbReference type="EMBL" id="OCQ23785.1"/>
    </source>
</evidence>
<evidence type="ECO:0000256" key="1">
    <source>
        <dbReference type="SAM" id="Phobius"/>
    </source>
</evidence>
<dbReference type="EMBL" id="MAUJ01000001">
    <property type="protein sequence ID" value="OCQ23785.1"/>
    <property type="molecule type" value="Genomic_DNA"/>
</dbReference>
<feature type="transmembrane region" description="Helical" evidence="1">
    <location>
        <begin position="89"/>
        <end position="107"/>
    </location>
</feature>
<comment type="caution">
    <text evidence="2">The sequence shown here is derived from an EMBL/GenBank/DDBJ whole genome shotgun (WGS) entry which is preliminary data.</text>
</comment>
<keyword evidence="1" id="KW-0472">Membrane</keyword>
<dbReference type="RefSeq" id="WP_141685286.1">
    <property type="nucleotide sequence ID" value="NZ_MAUJ01000001.1"/>
</dbReference>
<feature type="transmembrane region" description="Helical" evidence="1">
    <location>
        <begin position="62"/>
        <end position="83"/>
    </location>
</feature>